<proteinExistence type="predicted"/>
<dbReference type="AlphaFoldDB" id="A0A840TYI7"/>
<organism evidence="1 2">
    <name type="scientific">Rhabdobacter roseus</name>
    <dbReference type="NCBI Taxonomy" id="1655419"/>
    <lineage>
        <taxon>Bacteria</taxon>
        <taxon>Pseudomonadati</taxon>
        <taxon>Bacteroidota</taxon>
        <taxon>Cytophagia</taxon>
        <taxon>Cytophagales</taxon>
        <taxon>Cytophagaceae</taxon>
        <taxon>Rhabdobacter</taxon>
    </lineage>
</organism>
<evidence type="ECO:0000313" key="1">
    <source>
        <dbReference type="EMBL" id="MBB5284950.1"/>
    </source>
</evidence>
<dbReference type="EMBL" id="JACHGF010000004">
    <property type="protein sequence ID" value="MBB5284950.1"/>
    <property type="molecule type" value="Genomic_DNA"/>
</dbReference>
<protein>
    <recommendedName>
        <fullName evidence="3">DUF2281 domain-containing protein</fullName>
    </recommendedName>
</protein>
<reference evidence="1 2" key="1">
    <citation type="submission" date="2020-08" db="EMBL/GenBank/DDBJ databases">
        <title>Genomic Encyclopedia of Type Strains, Phase IV (KMG-IV): sequencing the most valuable type-strain genomes for metagenomic binning, comparative biology and taxonomic classification.</title>
        <authorList>
            <person name="Goeker M."/>
        </authorList>
    </citation>
    <scope>NUCLEOTIDE SEQUENCE [LARGE SCALE GENOMIC DNA]</scope>
    <source>
        <strain evidence="1 2">DSM 105074</strain>
    </source>
</reference>
<sequence length="79" mass="8957">MYTSIKGIYENGKLTLLEPAPDVEKAEVLITFLQEETPVDPTQKKRVLGGLRRLSHLADKTISIPPDFNEPLDDLKDYM</sequence>
<keyword evidence="2" id="KW-1185">Reference proteome</keyword>
<dbReference type="RefSeq" id="WP_184174892.1">
    <property type="nucleotide sequence ID" value="NZ_JACHGF010000004.1"/>
</dbReference>
<accession>A0A840TYI7</accession>
<name>A0A840TYI7_9BACT</name>
<dbReference type="Proteomes" id="UP000557307">
    <property type="component" value="Unassembled WGS sequence"/>
</dbReference>
<evidence type="ECO:0000313" key="2">
    <source>
        <dbReference type="Proteomes" id="UP000557307"/>
    </source>
</evidence>
<gene>
    <name evidence="1" type="ORF">HNQ92_003098</name>
</gene>
<evidence type="ECO:0008006" key="3">
    <source>
        <dbReference type="Google" id="ProtNLM"/>
    </source>
</evidence>
<comment type="caution">
    <text evidence="1">The sequence shown here is derived from an EMBL/GenBank/DDBJ whole genome shotgun (WGS) entry which is preliminary data.</text>
</comment>